<sequence>MQKLQKGFWHYLEFWRALFPRRRALRWRETWLQNGYCRDCRYCCGPQDSNEPFPMALLPGQLHSHLSDDFYLLNADTAYLDARGCKADTDHGCRLRLTQRPVACGLFPLVLVNGGLYLYKTCPAVIFTPLDRLADLGLEAAGWLTGFSLTDLRHISLDIPAQTLAERYISLNISLFDANGVELRLG</sequence>
<reference evidence="1 2" key="1">
    <citation type="submission" date="2019-09" db="EMBL/GenBank/DDBJ databases">
        <title>In-depth cultivation of the pig gut microbiome towards novel bacterial diversity and tailored functional studies.</title>
        <authorList>
            <person name="Wylensek D."/>
            <person name="Hitch T.C.A."/>
            <person name="Clavel T."/>
        </authorList>
    </citation>
    <scope>NUCLEOTIDE SEQUENCE [LARGE SCALE GENOMIC DNA]</scope>
    <source>
        <strain evidence="1 2">PG-178-WT-4</strain>
    </source>
</reference>
<dbReference type="Proteomes" id="UP000477488">
    <property type="component" value="Unassembled WGS sequence"/>
</dbReference>
<keyword evidence="2" id="KW-1185">Reference proteome</keyword>
<dbReference type="RefSeq" id="WP_154510068.1">
    <property type="nucleotide sequence ID" value="NZ_JAXELC010000043.1"/>
</dbReference>
<dbReference type="EMBL" id="VUMH01000004">
    <property type="protein sequence ID" value="MSS27590.1"/>
    <property type="molecule type" value="Genomic_DNA"/>
</dbReference>
<protein>
    <submittedName>
        <fullName evidence="1">Uncharacterized protein</fullName>
    </submittedName>
</protein>
<proteinExistence type="predicted"/>
<name>A0A6L5XK60_9BACT</name>
<accession>A0A6L5XK60</accession>
<evidence type="ECO:0000313" key="2">
    <source>
        <dbReference type="Proteomes" id="UP000477488"/>
    </source>
</evidence>
<gene>
    <name evidence="1" type="ORF">FYJ44_05900</name>
</gene>
<organism evidence="1 2">
    <name type="scientific">Desulfovibrio porci</name>
    <dbReference type="NCBI Taxonomy" id="2605782"/>
    <lineage>
        <taxon>Bacteria</taxon>
        <taxon>Pseudomonadati</taxon>
        <taxon>Thermodesulfobacteriota</taxon>
        <taxon>Desulfovibrionia</taxon>
        <taxon>Desulfovibrionales</taxon>
        <taxon>Desulfovibrionaceae</taxon>
        <taxon>Desulfovibrio</taxon>
    </lineage>
</organism>
<evidence type="ECO:0000313" key="1">
    <source>
        <dbReference type="EMBL" id="MSS27590.1"/>
    </source>
</evidence>
<dbReference type="AlphaFoldDB" id="A0A6L5XK60"/>
<comment type="caution">
    <text evidence="1">The sequence shown here is derived from an EMBL/GenBank/DDBJ whole genome shotgun (WGS) entry which is preliminary data.</text>
</comment>